<gene>
    <name evidence="7" type="ORF">CXG81DRAFT_3980</name>
</gene>
<dbReference type="GO" id="GO:0010467">
    <property type="term" value="P:gene expression"/>
    <property type="evidence" value="ECO:0007669"/>
    <property type="project" value="UniProtKB-ARBA"/>
</dbReference>
<evidence type="ECO:0000256" key="1">
    <source>
        <dbReference type="ARBA" id="ARBA00004123"/>
    </source>
</evidence>
<dbReference type="AlphaFoldDB" id="A0A4P9XE87"/>
<evidence type="ECO:0000256" key="4">
    <source>
        <dbReference type="ARBA" id="ARBA00023054"/>
    </source>
</evidence>
<dbReference type="InterPro" id="IPR011989">
    <property type="entry name" value="ARM-like"/>
</dbReference>
<comment type="subcellular location">
    <subcellularLocation>
        <location evidence="1">Nucleus</location>
    </subcellularLocation>
</comment>
<accession>A0A4P9XE87</accession>
<dbReference type="PANTHER" id="PTHR14978:SF0">
    <property type="entry name" value="BETA-CATENIN-LIKE PROTEIN 1"/>
    <property type="match status" value="1"/>
</dbReference>
<evidence type="ECO:0000313" key="8">
    <source>
        <dbReference type="Proteomes" id="UP000274922"/>
    </source>
</evidence>
<reference evidence="8" key="1">
    <citation type="journal article" date="2018" name="Nat. Microbiol.">
        <title>Leveraging single-cell genomics to expand the fungal tree of life.</title>
        <authorList>
            <person name="Ahrendt S.R."/>
            <person name="Quandt C.A."/>
            <person name="Ciobanu D."/>
            <person name="Clum A."/>
            <person name="Salamov A."/>
            <person name="Andreopoulos B."/>
            <person name="Cheng J.F."/>
            <person name="Woyke T."/>
            <person name="Pelin A."/>
            <person name="Henrissat B."/>
            <person name="Reynolds N.K."/>
            <person name="Benny G.L."/>
            <person name="Smith M.E."/>
            <person name="James T.Y."/>
            <person name="Grigoriev I.V."/>
        </authorList>
    </citation>
    <scope>NUCLEOTIDE SEQUENCE [LARGE SCALE GENOMIC DNA]</scope>
    <source>
        <strain evidence="8">ATCC 52028</strain>
    </source>
</reference>
<keyword evidence="3" id="KW-0677">Repeat</keyword>
<proteinExistence type="predicted"/>
<keyword evidence="2" id="KW-0597">Phosphoprotein</keyword>
<feature type="non-terminal residue" evidence="7">
    <location>
        <position position="455"/>
    </location>
</feature>
<evidence type="ECO:0000256" key="3">
    <source>
        <dbReference type="ARBA" id="ARBA00022737"/>
    </source>
</evidence>
<organism evidence="7 8">
    <name type="scientific">Caulochytrium protostelioides</name>
    <dbReference type="NCBI Taxonomy" id="1555241"/>
    <lineage>
        <taxon>Eukaryota</taxon>
        <taxon>Fungi</taxon>
        <taxon>Fungi incertae sedis</taxon>
        <taxon>Chytridiomycota</taxon>
        <taxon>Chytridiomycota incertae sedis</taxon>
        <taxon>Chytridiomycetes</taxon>
        <taxon>Caulochytriales</taxon>
        <taxon>Caulochytriaceae</taxon>
        <taxon>Caulochytrium</taxon>
    </lineage>
</organism>
<evidence type="ECO:0000256" key="2">
    <source>
        <dbReference type="ARBA" id="ARBA00022553"/>
    </source>
</evidence>
<keyword evidence="8" id="KW-1185">Reference proteome</keyword>
<dbReference type="FunFam" id="1.25.10.10:FF:001136">
    <property type="entry name" value="Beta-catenin-like protein 1"/>
    <property type="match status" value="1"/>
</dbReference>
<evidence type="ECO:0000259" key="6">
    <source>
        <dbReference type="SMART" id="SM01156"/>
    </source>
</evidence>
<dbReference type="InterPro" id="IPR016024">
    <property type="entry name" value="ARM-type_fold"/>
</dbReference>
<dbReference type="Pfam" id="PF08216">
    <property type="entry name" value="CTNNBL"/>
    <property type="match status" value="1"/>
</dbReference>
<evidence type="ECO:0000313" key="7">
    <source>
        <dbReference type="EMBL" id="RKP03818.1"/>
    </source>
</evidence>
<protein>
    <recommendedName>
        <fullName evidence="6">Beta-catenin-like protein 1 N-terminal domain-containing protein</fullName>
    </recommendedName>
</protein>
<feature type="domain" description="Beta-catenin-like protein 1 N-terminal" evidence="6">
    <location>
        <begin position="1"/>
        <end position="86"/>
    </location>
</feature>
<dbReference type="SUPFAM" id="SSF48371">
    <property type="entry name" value="ARM repeat"/>
    <property type="match status" value="1"/>
</dbReference>
<dbReference type="Gene3D" id="1.25.10.10">
    <property type="entry name" value="Leucine-rich Repeat Variant"/>
    <property type="match status" value="1"/>
</dbReference>
<dbReference type="STRING" id="1555241.A0A4P9XE87"/>
<dbReference type="SMART" id="SM01156">
    <property type="entry name" value="DUF1716"/>
    <property type="match status" value="1"/>
</dbReference>
<dbReference type="OrthoDB" id="1898821at2759"/>
<dbReference type="Proteomes" id="UP000274922">
    <property type="component" value="Unassembled WGS sequence"/>
</dbReference>
<keyword evidence="5" id="KW-0539">Nucleus</keyword>
<sequence>VDEAAVKGMSSKLAKALIKNQEMRVRFPDQPEKFMDSETQLVEQIGAFTRVGEHPELYEALTSAGVLDTAAQLLSHENADVAHETIKMLISLTEMDPEDDESAQEASNRLSLLKALYGADIVSLLISNYRRCQEDGKETQDEGETSGTDNGCMYDILTLVENIISGDPASVSQVLLNPKLMSLLIDELKQSRSLKYWTATRQYAAEILSALLMDAEQVRLFLKLDGIDALLTVCACFRKANVALDEPLHQEMTENVFDALAAVLSQPEGRSAFFDAEGIALLLLILKARNVAQRLALKALSYFLSIDAPSIYCDQFVQDMGLGVVMPYLLVRYTPKQASSRSHVSSKQIQKQAEAIEQEDYLIAALWVMFHKLTGSSLVRLIRKFMEKDGEKIDRLLEMLDVRLRRVDVAHDTLTAQHASELYQQSVTAEEREALYESGMLDAGLLSLQQLAYIL</sequence>
<dbReference type="GO" id="GO:0005681">
    <property type="term" value="C:spliceosomal complex"/>
    <property type="evidence" value="ECO:0007669"/>
    <property type="project" value="TreeGrafter"/>
</dbReference>
<keyword evidence="4" id="KW-0175">Coiled coil</keyword>
<dbReference type="EMBL" id="ML014117">
    <property type="protein sequence ID" value="RKP03818.1"/>
    <property type="molecule type" value="Genomic_DNA"/>
</dbReference>
<dbReference type="InterPro" id="IPR013180">
    <property type="entry name" value="CTNNBL1_N"/>
</dbReference>
<feature type="non-terminal residue" evidence="7">
    <location>
        <position position="1"/>
    </location>
</feature>
<dbReference type="PANTHER" id="PTHR14978">
    <property type="entry name" value="BETA-CATENIN-LIKE PROTEIN 1 NUCLEAR ASSOCIATED PROTEIN"/>
    <property type="match status" value="1"/>
</dbReference>
<dbReference type="InterPro" id="IPR039678">
    <property type="entry name" value="CTNNBL1"/>
</dbReference>
<evidence type="ECO:0000256" key="5">
    <source>
        <dbReference type="ARBA" id="ARBA00023242"/>
    </source>
</evidence>
<name>A0A4P9XE87_9FUNG</name>